<dbReference type="InterPro" id="IPR003156">
    <property type="entry name" value="DHHA1_dom"/>
</dbReference>
<protein>
    <recommendedName>
        <fullName evidence="2">Single-stranded-DNA-specific exonuclease RecJ</fullName>
    </recommendedName>
</protein>
<sequence length="569" mass="62424">MPCIWKPRGEKTAPPDAARLADELEVSELIVEILANRGLSGAEEMDRFLSPLLRHMAPPSEIPGLTDGAETLARGLAEGRTLCVWGDYDVDGITATALVKEFFALHGMDVRHHLPNRMEEGYGLNVPHIEKLHSEGVNMLLTVDCGISDMEAVARARELGMIVVVSDHHLPGETLPDADAVCDPRLGEEGPYADLAGVGVALLLMAALNPLLPGEPVDWRPLLDLVALGTIADVVSLTGQNRILVKNGLLLIKDARRPGMAALKVVSDYERQAELGAGQIGFNIAPRINAAGRMGDPEKALNLLLAKDFDTAMPIAEELNAINLERRRQEQEIADEAMQQAESMRQRAGLVLYGDHWHPGIIGIVASRVVERFYRPTLLLCAPEASGGLLKGSGRSISEFNLYEGLQAVGDLLEGFGGHKQAAGLTVSPDNLEALRRRFHDHVVETLGPEPLTPTLKLDHELGFANINNTLLKELELLQPYGMGNPEPVFATKPVKVVEYATFGREREHVKIVLEDPETGTRLSGKAWRSAKTLTREAYGRTMRFAFTPKIDRFRGIPKIDLRIRDWIF</sequence>
<organism evidence="10 11">
    <name type="scientific">Pseudodesulfovibrio portus</name>
    <dbReference type="NCBI Taxonomy" id="231439"/>
    <lineage>
        <taxon>Bacteria</taxon>
        <taxon>Pseudomonadati</taxon>
        <taxon>Thermodesulfobacteriota</taxon>
        <taxon>Desulfovibrionia</taxon>
        <taxon>Desulfovibrionales</taxon>
        <taxon>Desulfovibrionaceae</taxon>
    </lineage>
</organism>
<evidence type="ECO:0000256" key="6">
    <source>
        <dbReference type="SAM" id="Coils"/>
    </source>
</evidence>
<dbReference type="Pfam" id="PF01368">
    <property type="entry name" value="DHH"/>
    <property type="match status" value="1"/>
</dbReference>
<evidence type="ECO:0000256" key="1">
    <source>
        <dbReference type="ARBA" id="ARBA00005915"/>
    </source>
</evidence>
<dbReference type="InterPro" id="IPR004610">
    <property type="entry name" value="RecJ"/>
</dbReference>
<dbReference type="InterPro" id="IPR041122">
    <property type="entry name" value="RecJ_OB"/>
</dbReference>
<evidence type="ECO:0000313" key="10">
    <source>
        <dbReference type="EMBL" id="BDQ35248.1"/>
    </source>
</evidence>
<dbReference type="Proteomes" id="UP001061361">
    <property type="component" value="Chromosome"/>
</dbReference>
<keyword evidence="6" id="KW-0175">Coiled coil</keyword>
<feature type="domain" description="RecJ OB" evidence="9">
    <location>
        <begin position="459"/>
        <end position="566"/>
    </location>
</feature>
<accession>A0ABM8AUT5</accession>
<evidence type="ECO:0000256" key="5">
    <source>
        <dbReference type="ARBA" id="ARBA00022839"/>
    </source>
</evidence>
<dbReference type="InterPro" id="IPR051673">
    <property type="entry name" value="SSDNA_exonuclease_RecJ"/>
</dbReference>
<dbReference type="PANTHER" id="PTHR30255:SF2">
    <property type="entry name" value="SINGLE-STRANDED-DNA-SPECIFIC EXONUCLEASE RECJ"/>
    <property type="match status" value="1"/>
</dbReference>
<comment type="similarity">
    <text evidence="1">Belongs to the RecJ family.</text>
</comment>
<gene>
    <name evidence="10" type="primary">recJ</name>
    <name evidence="10" type="ORF">JCM14722_27900</name>
</gene>
<reference evidence="10" key="1">
    <citation type="submission" date="2022-08" db="EMBL/GenBank/DDBJ databases">
        <title>Genome Sequence of the sulphate-reducing bacterium, Pseudodesulfovibrio portus JCM14722.</title>
        <authorList>
            <person name="Kondo R."/>
            <person name="Kataoka T."/>
        </authorList>
    </citation>
    <scope>NUCLEOTIDE SEQUENCE</scope>
    <source>
        <strain evidence="10">JCM 14722</strain>
    </source>
</reference>
<name>A0ABM8AUT5_9BACT</name>
<dbReference type="Pfam" id="PF02272">
    <property type="entry name" value="DHHA1"/>
    <property type="match status" value="1"/>
</dbReference>
<evidence type="ECO:0000256" key="4">
    <source>
        <dbReference type="ARBA" id="ARBA00022801"/>
    </source>
</evidence>
<dbReference type="NCBIfam" id="TIGR00644">
    <property type="entry name" value="recJ"/>
    <property type="match status" value="1"/>
</dbReference>
<dbReference type="SUPFAM" id="SSF64182">
    <property type="entry name" value="DHH phosphoesterases"/>
    <property type="match status" value="1"/>
</dbReference>
<evidence type="ECO:0000256" key="2">
    <source>
        <dbReference type="ARBA" id="ARBA00019841"/>
    </source>
</evidence>
<evidence type="ECO:0000256" key="3">
    <source>
        <dbReference type="ARBA" id="ARBA00022722"/>
    </source>
</evidence>
<evidence type="ECO:0000259" key="7">
    <source>
        <dbReference type="Pfam" id="PF01368"/>
    </source>
</evidence>
<evidence type="ECO:0000313" key="11">
    <source>
        <dbReference type="Proteomes" id="UP001061361"/>
    </source>
</evidence>
<keyword evidence="3" id="KW-0540">Nuclease</keyword>
<dbReference type="InterPro" id="IPR001667">
    <property type="entry name" value="DDH_dom"/>
</dbReference>
<feature type="coiled-coil region" evidence="6">
    <location>
        <begin position="319"/>
        <end position="347"/>
    </location>
</feature>
<evidence type="ECO:0000259" key="9">
    <source>
        <dbReference type="Pfam" id="PF17768"/>
    </source>
</evidence>
<evidence type="ECO:0000259" key="8">
    <source>
        <dbReference type="Pfam" id="PF02272"/>
    </source>
</evidence>
<dbReference type="GO" id="GO:0004527">
    <property type="term" value="F:exonuclease activity"/>
    <property type="evidence" value="ECO:0007669"/>
    <property type="project" value="UniProtKB-KW"/>
</dbReference>
<dbReference type="RefSeq" id="WP_264982135.1">
    <property type="nucleotide sequence ID" value="NZ_AP026708.1"/>
</dbReference>
<dbReference type="Pfam" id="PF17768">
    <property type="entry name" value="RecJ_OB"/>
    <property type="match status" value="1"/>
</dbReference>
<keyword evidence="5 10" id="KW-0269">Exonuclease</keyword>
<dbReference type="PANTHER" id="PTHR30255">
    <property type="entry name" value="SINGLE-STRANDED-DNA-SPECIFIC EXONUCLEASE RECJ"/>
    <property type="match status" value="1"/>
</dbReference>
<keyword evidence="4" id="KW-0378">Hydrolase</keyword>
<dbReference type="EMBL" id="AP026708">
    <property type="protein sequence ID" value="BDQ35248.1"/>
    <property type="molecule type" value="Genomic_DNA"/>
</dbReference>
<dbReference type="Gene3D" id="3.10.310.30">
    <property type="match status" value="1"/>
</dbReference>
<dbReference type="Gene3D" id="3.90.1640.30">
    <property type="match status" value="1"/>
</dbReference>
<keyword evidence="11" id="KW-1185">Reference proteome</keyword>
<feature type="domain" description="DHHA1" evidence="8">
    <location>
        <begin position="350"/>
        <end position="441"/>
    </location>
</feature>
<proteinExistence type="inferred from homology"/>
<feature type="domain" description="DDH" evidence="7">
    <location>
        <begin position="83"/>
        <end position="230"/>
    </location>
</feature>
<dbReference type="InterPro" id="IPR038763">
    <property type="entry name" value="DHH_sf"/>
</dbReference>